<dbReference type="SMART" id="SM00256">
    <property type="entry name" value="FBOX"/>
    <property type="match status" value="1"/>
</dbReference>
<feature type="domain" description="F-box" evidence="1">
    <location>
        <begin position="33"/>
        <end position="73"/>
    </location>
</feature>
<sequence>MVWIHGVTRLKKIFKIIGNPWKKNEIANEKNYLPRDILFLILSCLSMKDNIRASAVCKTWHDIAVSVRDRSPLLVYFNVGLSGVSYGFFDPREKKTTKAMKLSYQFFDARLCQSKKGWLLMEHNHEGIKRLFFFNPFTREHITLPSLIATGAFGAAEFAFSCAPTSKGCVLCCISNRTPYRFLIHTWNVGAAKWVTEKVNKRAPSKFYGNNNIVFSDGYFWFPDQNGLGVYDPVARTWDTLYVPLPNLSPYLMWITEYQGNIYLVDSVSSRGQMRLIMFRLNRLRLVWEKKKICDGLSSFISDESSIMTYGLPRDMSDIVYVWDSHINPDRPVKYSLSTRSFCKRHDGYCVESSNSNEMLHYAAWIEPPQNSSIYDFPIIDPK</sequence>
<dbReference type="Proteomes" id="UP000011750">
    <property type="component" value="Chromosome A09"/>
</dbReference>
<dbReference type="InParanoid" id="M4EKW6"/>
<dbReference type="InterPro" id="IPR011043">
    <property type="entry name" value="Gal_Oxase/kelch_b-propeller"/>
</dbReference>
<protein>
    <recommendedName>
        <fullName evidence="1">F-box domain-containing protein</fullName>
    </recommendedName>
</protein>
<dbReference type="Gene3D" id="1.20.1280.50">
    <property type="match status" value="1"/>
</dbReference>
<dbReference type="InterPro" id="IPR036047">
    <property type="entry name" value="F-box-like_dom_sf"/>
</dbReference>
<dbReference type="EnsemblPlants" id="Bra029433.1">
    <property type="protein sequence ID" value="Bra029433.1-P"/>
    <property type="gene ID" value="Bra029433"/>
</dbReference>
<dbReference type="CDD" id="cd09917">
    <property type="entry name" value="F-box_SF"/>
    <property type="match status" value="1"/>
</dbReference>
<dbReference type="SUPFAM" id="SSF50965">
    <property type="entry name" value="Galactose oxidase, central domain"/>
    <property type="match status" value="1"/>
</dbReference>
<dbReference type="Pfam" id="PF03478">
    <property type="entry name" value="Beta-prop_KIB1-4"/>
    <property type="match status" value="1"/>
</dbReference>
<dbReference type="eggNOG" id="ENOG502QWFR">
    <property type="taxonomic scope" value="Eukaryota"/>
</dbReference>
<dbReference type="PANTHER" id="PTHR33127">
    <property type="entry name" value="TRANSMEMBRANE PROTEIN"/>
    <property type="match status" value="1"/>
</dbReference>
<dbReference type="OMA" id="AVINCKP"/>
<evidence type="ECO:0000313" key="2">
    <source>
        <dbReference type="EnsemblPlants" id="Bra029433.1-P"/>
    </source>
</evidence>
<dbReference type="SUPFAM" id="SSF81383">
    <property type="entry name" value="F-box domain"/>
    <property type="match status" value="1"/>
</dbReference>
<reference evidence="2 3" key="1">
    <citation type="journal article" date="2011" name="Nat. Genet.">
        <title>The genome of the mesopolyploid crop species Brassica rapa.</title>
        <authorList>
            <consortium name="Brassica rapa Genome Sequencing Project Consortium"/>
            <person name="Wang X."/>
            <person name="Wang H."/>
            <person name="Wang J."/>
            <person name="Sun R."/>
            <person name="Wu J."/>
            <person name="Liu S."/>
            <person name="Bai Y."/>
            <person name="Mun J.H."/>
            <person name="Bancroft I."/>
            <person name="Cheng F."/>
            <person name="Huang S."/>
            <person name="Li X."/>
            <person name="Hua W."/>
            <person name="Wang J."/>
            <person name="Wang X."/>
            <person name="Freeling M."/>
            <person name="Pires J.C."/>
            <person name="Paterson A.H."/>
            <person name="Chalhoub B."/>
            <person name="Wang B."/>
            <person name="Hayward A."/>
            <person name="Sharpe A.G."/>
            <person name="Park B.S."/>
            <person name="Weisshaar B."/>
            <person name="Liu B."/>
            <person name="Li B."/>
            <person name="Liu B."/>
            <person name="Tong C."/>
            <person name="Song C."/>
            <person name="Duran C."/>
            <person name="Peng C."/>
            <person name="Geng C."/>
            <person name="Koh C."/>
            <person name="Lin C."/>
            <person name="Edwards D."/>
            <person name="Mu D."/>
            <person name="Shen D."/>
            <person name="Soumpourou E."/>
            <person name="Li F."/>
            <person name="Fraser F."/>
            <person name="Conant G."/>
            <person name="Lassalle G."/>
            <person name="King G.J."/>
            <person name="Bonnema G."/>
            <person name="Tang H."/>
            <person name="Wang H."/>
            <person name="Belcram H."/>
            <person name="Zhou H."/>
            <person name="Hirakawa H."/>
            <person name="Abe H."/>
            <person name="Guo H."/>
            <person name="Wang H."/>
            <person name="Jin H."/>
            <person name="Parkin I.A."/>
            <person name="Batley J."/>
            <person name="Kim J.S."/>
            <person name="Just J."/>
            <person name="Li J."/>
            <person name="Xu J."/>
            <person name="Deng J."/>
            <person name="Kim J.A."/>
            <person name="Li J."/>
            <person name="Yu J."/>
            <person name="Meng J."/>
            <person name="Wang J."/>
            <person name="Min J."/>
            <person name="Poulain J."/>
            <person name="Wang J."/>
            <person name="Hatakeyama K."/>
            <person name="Wu K."/>
            <person name="Wang L."/>
            <person name="Fang L."/>
            <person name="Trick M."/>
            <person name="Links M.G."/>
            <person name="Zhao M."/>
            <person name="Jin M."/>
            <person name="Ramchiary N."/>
            <person name="Drou N."/>
            <person name="Berkman P.J."/>
            <person name="Cai Q."/>
            <person name="Huang Q."/>
            <person name="Li R."/>
            <person name="Tabata S."/>
            <person name="Cheng S."/>
            <person name="Zhang S."/>
            <person name="Zhang S."/>
            <person name="Huang S."/>
            <person name="Sato S."/>
            <person name="Sun S."/>
            <person name="Kwon S.J."/>
            <person name="Choi S.R."/>
            <person name="Lee T.H."/>
            <person name="Fan W."/>
            <person name="Zhao X."/>
            <person name="Tan X."/>
            <person name="Xu X."/>
            <person name="Wang Y."/>
            <person name="Qiu Y."/>
            <person name="Yin Y."/>
            <person name="Li Y."/>
            <person name="Du Y."/>
            <person name="Liao Y."/>
            <person name="Lim Y."/>
            <person name="Narusaka Y."/>
            <person name="Wang Y."/>
            <person name="Wang Z."/>
            <person name="Li Z."/>
            <person name="Wang Z."/>
            <person name="Xiong Z."/>
            <person name="Zhang Z."/>
        </authorList>
    </citation>
    <scope>NUCLEOTIDE SEQUENCE [LARGE SCALE GENOMIC DNA]</scope>
    <source>
        <strain evidence="2 3">cv. Chiifu-401-42</strain>
    </source>
</reference>
<proteinExistence type="predicted"/>
<dbReference type="HOGENOM" id="CLU_060427_0_0_1"/>
<dbReference type="AlphaFoldDB" id="M4EKW6"/>
<accession>M4EKW6</accession>
<reference evidence="2 3" key="2">
    <citation type="journal article" date="2018" name="Hortic Res">
        <title>Improved Brassica rapa reference genome by single-molecule sequencing and chromosome conformation capture technologies.</title>
        <authorList>
            <person name="Zhang L."/>
            <person name="Cai X."/>
            <person name="Wu J."/>
            <person name="Liu M."/>
            <person name="Grob S."/>
            <person name="Cheng F."/>
            <person name="Liang J."/>
            <person name="Cai C."/>
            <person name="Liu Z."/>
            <person name="Liu B."/>
            <person name="Wang F."/>
            <person name="Li S."/>
            <person name="Liu F."/>
            <person name="Li X."/>
            <person name="Cheng L."/>
            <person name="Yang W."/>
            <person name="Li M.H."/>
            <person name="Grossniklaus U."/>
            <person name="Zheng H."/>
            <person name="Wang X."/>
        </authorList>
    </citation>
    <scope>NUCLEOTIDE SEQUENCE [LARGE SCALE GENOMIC DNA]</scope>
    <source>
        <strain evidence="2 3">cv. Chiifu-401-42</strain>
    </source>
</reference>
<organism evidence="2 3">
    <name type="scientific">Brassica campestris</name>
    <name type="common">Field mustard</name>
    <dbReference type="NCBI Taxonomy" id="3711"/>
    <lineage>
        <taxon>Eukaryota</taxon>
        <taxon>Viridiplantae</taxon>
        <taxon>Streptophyta</taxon>
        <taxon>Embryophyta</taxon>
        <taxon>Tracheophyta</taxon>
        <taxon>Spermatophyta</taxon>
        <taxon>Magnoliopsida</taxon>
        <taxon>eudicotyledons</taxon>
        <taxon>Gunneridae</taxon>
        <taxon>Pentapetalae</taxon>
        <taxon>rosids</taxon>
        <taxon>malvids</taxon>
        <taxon>Brassicales</taxon>
        <taxon>Brassicaceae</taxon>
        <taxon>Brassiceae</taxon>
        <taxon>Brassica</taxon>
    </lineage>
</organism>
<dbReference type="Pfam" id="PF12937">
    <property type="entry name" value="F-box-like"/>
    <property type="match status" value="1"/>
</dbReference>
<dbReference type="STRING" id="51351.M4EKW6"/>
<dbReference type="InterPro" id="IPR001810">
    <property type="entry name" value="F-box_dom"/>
</dbReference>
<dbReference type="PANTHER" id="PTHR33127:SF88">
    <property type="entry name" value="F-BOX DOMAIN-CONTAINING PROTEIN"/>
    <property type="match status" value="1"/>
</dbReference>
<name>M4EKW6_BRACM</name>
<dbReference type="Gramene" id="Bra029433.1">
    <property type="protein sequence ID" value="Bra029433.1-P"/>
    <property type="gene ID" value="Bra029433"/>
</dbReference>
<dbReference type="InterPro" id="IPR005174">
    <property type="entry name" value="KIB1-4_b-propeller"/>
</dbReference>
<evidence type="ECO:0000313" key="3">
    <source>
        <dbReference type="Proteomes" id="UP000011750"/>
    </source>
</evidence>
<reference evidence="2" key="3">
    <citation type="submission" date="2023-03" db="UniProtKB">
        <authorList>
            <consortium name="EnsemblPlants"/>
        </authorList>
    </citation>
    <scope>IDENTIFICATION</scope>
    <source>
        <strain evidence="2">cv. Chiifu-401-42</strain>
    </source>
</reference>
<evidence type="ECO:0000259" key="1">
    <source>
        <dbReference type="SMART" id="SM00256"/>
    </source>
</evidence>
<keyword evidence="3" id="KW-1185">Reference proteome</keyword>